<dbReference type="Gene3D" id="3.40.50.2000">
    <property type="entry name" value="Glycogen Phosphorylase B"/>
    <property type="match status" value="2"/>
</dbReference>
<name>A0AAP2G2H8_9BACT</name>
<evidence type="ECO:0000313" key="2">
    <source>
        <dbReference type="Proteomes" id="UP001319104"/>
    </source>
</evidence>
<dbReference type="RefSeq" id="WP_213946633.1">
    <property type="nucleotide sequence ID" value="NZ_JAHCMY010000019.1"/>
</dbReference>
<evidence type="ECO:0008006" key="3">
    <source>
        <dbReference type="Google" id="ProtNLM"/>
    </source>
</evidence>
<evidence type="ECO:0000313" key="1">
    <source>
        <dbReference type="EMBL" id="MBS9525772.1"/>
    </source>
</evidence>
<comment type="caution">
    <text evidence="1">The sequence shown here is derived from an EMBL/GenBank/DDBJ whole genome shotgun (WGS) entry which is preliminary data.</text>
</comment>
<reference evidence="1 2" key="1">
    <citation type="submission" date="2021-05" db="EMBL/GenBank/DDBJ databases">
        <authorList>
            <person name="Zhang Z.D."/>
            <person name="Osman G."/>
        </authorList>
    </citation>
    <scope>NUCLEOTIDE SEQUENCE [LARGE SCALE GENOMIC DNA]</scope>
    <source>
        <strain evidence="1 2">KCTC 32217</strain>
    </source>
</reference>
<organism evidence="1 2">
    <name type="scientific">Litoribacter ruber</name>
    <dbReference type="NCBI Taxonomy" id="702568"/>
    <lineage>
        <taxon>Bacteria</taxon>
        <taxon>Pseudomonadati</taxon>
        <taxon>Bacteroidota</taxon>
        <taxon>Cytophagia</taxon>
        <taxon>Cytophagales</taxon>
        <taxon>Cyclobacteriaceae</taxon>
        <taxon>Litoribacter</taxon>
    </lineage>
</organism>
<accession>A0AAP2G2H8</accession>
<dbReference type="SUPFAM" id="SSF53756">
    <property type="entry name" value="UDP-Glycosyltransferase/glycogen phosphorylase"/>
    <property type="match status" value="1"/>
</dbReference>
<keyword evidence="2" id="KW-1185">Reference proteome</keyword>
<dbReference type="EMBL" id="JAHCMY010000019">
    <property type="protein sequence ID" value="MBS9525772.1"/>
    <property type="molecule type" value="Genomic_DNA"/>
</dbReference>
<dbReference type="Proteomes" id="UP001319104">
    <property type="component" value="Unassembled WGS sequence"/>
</dbReference>
<proteinExistence type="predicted"/>
<protein>
    <recommendedName>
        <fullName evidence="3">Glycosyltransferase</fullName>
    </recommendedName>
</protein>
<dbReference type="AlphaFoldDB" id="A0AAP2G2H8"/>
<sequence>MKKVIIASVLKPLNDTRAFYKLALSLRETNKYHVNIIGFFAKNTPTEPNIVFSTLQANHRLHYTRLTASLRFINLVKKYKPDLLVVTTYELLPAAVYLKKKLGFKLVYDVQENYSLNIKFNQTLPNWLGRLLSRAVSYIEKRAFKYVDHFLLAERCYQKELDLRDAFTILENKTTLKPIQVSPFQLSPNRPLTFVISGTLTPIYGVEEAVNWFIHLNKEAPHFNLSIVGHVPMQSFRRRLLELVEGHPHIHHELSSTPLPYPQITKTVSMADLVLMPYQQIDSIRYKIPTKLYESLALSKPIIHAPNHLWKDNTAPYSAALELDFLTPPTNADFLSNLHTHTFYKISPSTEVTWSQESTKWILLVDNLLG</sequence>
<gene>
    <name evidence="1" type="ORF">KI659_17260</name>
</gene>